<evidence type="ECO:0000256" key="2">
    <source>
        <dbReference type="ARBA" id="ARBA00022971"/>
    </source>
</evidence>
<feature type="domain" description="MobA/MobL protein" evidence="4">
    <location>
        <begin position="17"/>
        <end position="252"/>
    </location>
</feature>
<proteinExistence type="inferred from homology"/>
<dbReference type="InterPro" id="IPR005053">
    <property type="entry name" value="MobA_MobL"/>
</dbReference>
<dbReference type="AlphaFoldDB" id="H7G1N2"/>
<geneLocation type="plasmid" evidence="5">
    <name>pLS51D</name>
</geneLocation>
<dbReference type="EMBL" id="AICL01000009">
    <property type="protein sequence ID" value="EIA31773.1"/>
    <property type="molecule type" value="Genomic_DNA"/>
</dbReference>
<comment type="similarity">
    <text evidence="1">Belongs to the MobA/MobL family.</text>
</comment>
<dbReference type="Pfam" id="PF03389">
    <property type="entry name" value="MobA_MobL"/>
    <property type="match status" value="1"/>
</dbReference>
<dbReference type="Gene3D" id="3.30.930.30">
    <property type="match status" value="1"/>
</dbReference>
<comment type="caution">
    <text evidence="5">The sequence shown here is derived from an EMBL/GenBank/DDBJ whole genome shotgun (WGS) entry which is preliminary data.</text>
</comment>
<dbReference type="NCBIfam" id="NF041496">
    <property type="entry name" value="MobQ"/>
    <property type="match status" value="1"/>
</dbReference>
<feature type="region of interest" description="Disordered" evidence="3">
    <location>
        <begin position="332"/>
        <end position="421"/>
    </location>
</feature>
<evidence type="ECO:0000259" key="4">
    <source>
        <dbReference type="Pfam" id="PF03389"/>
    </source>
</evidence>
<evidence type="ECO:0000313" key="5">
    <source>
        <dbReference type="EMBL" id="EIA31773.1"/>
    </source>
</evidence>
<feature type="compositionally biased region" description="Basic and acidic residues" evidence="3">
    <location>
        <begin position="337"/>
        <end position="348"/>
    </location>
</feature>
<organism evidence="5 6">
    <name type="scientific">Ligilactobacillus salivarius SMXD51</name>
    <dbReference type="NCBI Taxonomy" id="1108963"/>
    <lineage>
        <taxon>Bacteria</taxon>
        <taxon>Bacillati</taxon>
        <taxon>Bacillota</taxon>
        <taxon>Bacilli</taxon>
        <taxon>Lactobacillales</taxon>
        <taxon>Lactobacillaceae</taxon>
        <taxon>Ligilactobacillus</taxon>
    </lineage>
</organism>
<dbReference type="RefSeq" id="WP_003710957.1">
    <property type="nucleotide sequence ID" value="NZ_AICL01000009.1"/>
</dbReference>
<evidence type="ECO:0000256" key="1">
    <source>
        <dbReference type="ARBA" id="ARBA00010873"/>
    </source>
</evidence>
<reference evidence="5 6" key="1">
    <citation type="journal article" date="2012" name="J. Bacteriol.">
        <title>Genome Sequence of Lactobacillus salivarius SMXD51, a Potential Probiotic Strain Isolated from Chicken Cecum, Showing Anti-Campylobacter Activity.</title>
        <authorList>
            <person name="Kergourlay G."/>
            <person name="Messaoudi S."/>
            <person name="Dousset X."/>
            <person name="Prevost H."/>
        </authorList>
    </citation>
    <scope>NUCLEOTIDE SEQUENCE [LARGE SCALE GENOMIC DNA]</scope>
    <source>
        <strain evidence="5 6">SMXD51</strain>
        <plasmid evidence="5">pLS51D</plasmid>
    </source>
</reference>
<evidence type="ECO:0000313" key="6">
    <source>
        <dbReference type="Proteomes" id="UP000003657"/>
    </source>
</evidence>
<evidence type="ECO:0000256" key="3">
    <source>
        <dbReference type="SAM" id="MobiDB-lite"/>
    </source>
</evidence>
<feature type="compositionally biased region" description="Polar residues" evidence="3">
    <location>
        <begin position="406"/>
        <end position="415"/>
    </location>
</feature>
<dbReference type="PATRIC" id="fig|1108963.3.peg.271"/>
<accession>H7G1N2</accession>
<dbReference type="HOGENOM" id="CLU_025383_5_1_9"/>
<name>H7G1N2_9LACO</name>
<feature type="compositionally biased region" description="Basic and acidic residues" evidence="3">
    <location>
        <begin position="355"/>
        <end position="367"/>
    </location>
</feature>
<gene>
    <name evidence="5" type="ORF">SMXD51_08189</name>
</gene>
<sequence length="421" mass="49580">MAIFHLSVKIISRSSGRSAIAAAAYRAGEKLKNEEKGGKIHDFSRKKGVIYSEIQLPENAPNEFKDRQTLWNKVQDVEKRADAQLAREVEVALPQELDRKNQIKLVHDYVQKQFVEKGMIADWSIHDKGDGNPHAHIMLTTRSLKKDGSWAPKQKSTYLLDKNGEKVPQIDEETGKQKIGARGRKMWKRTTISYNDWNNRENVELWRNEWAKQVNSYLEPSKKIDNRSYKRQGIAKIPTIHEGYVARKIEKRGGNSDRVEINRSIKKINSIENNIMILLDKIKKIKMQRKLLRKLRERAIKAMLKLIRDKKKQYQLFKQKLDNWEENLNEQFNQQSKRNDERERKTSSEDTTIESSKRDIERRERETKRRKQELKRASDKSIKRRGLSRGTENAERSTKNHRPSRENQYYQSFTKSKGRGI</sequence>
<keyword evidence="5" id="KW-0614">Plasmid</keyword>
<keyword evidence="2" id="KW-0184">Conjugation</keyword>
<dbReference type="Proteomes" id="UP000003657">
    <property type="component" value="Unassembled WGS sequence"/>
</dbReference>
<protein>
    <recommendedName>
        <fullName evidence="4">MobA/MobL protein domain-containing protein</fullName>
    </recommendedName>
</protein>